<feature type="compositionally biased region" description="Low complexity" evidence="5">
    <location>
        <begin position="119"/>
        <end position="130"/>
    </location>
</feature>
<keyword evidence="2" id="KW-0217">Developmental protein</keyword>
<evidence type="ECO:0000313" key="6">
    <source>
        <dbReference type="EMBL" id="CAF2886675.1"/>
    </source>
</evidence>
<dbReference type="Pfam" id="PF00046">
    <property type="entry name" value="Homeodomain"/>
    <property type="match status" value="1"/>
</dbReference>
<feature type="DNA-binding region" description="Homeobox" evidence="3">
    <location>
        <begin position="220"/>
        <end position="265"/>
    </location>
</feature>
<feature type="region of interest" description="Disordered" evidence="5">
    <location>
        <begin position="196"/>
        <end position="220"/>
    </location>
</feature>
<comment type="subcellular location">
    <subcellularLocation>
        <location evidence="1 3 4">Nucleus</location>
    </subcellularLocation>
</comment>
<gene>
    <name evidence="6" type="ORF">LSAA_7843</name>
</gene>
<evidence type="ECO:0000256" key="5">
    <source>
        <dbReference type="SAM" id="MobiDB-lite"/>
    </source>
</evidence>
<dbReference type="InterPro" id="IPR050394">
    <property type="entry name" value="Homeobox_NK-like"/>
</dbReference>
<evidence type="ECO:0000313" key="7">
    <source>
        <dbReference type="Proteomes" id="UP000675881"/>
    </source>
</evidence>
<dbReference type="PANTHER" id="PTHR24340">
    <property type="entry name" value="HOMEOBOX PROTEIN NKX"/>
    <property type="match status" value="1"/>
</dbReference>
<feature type="compositionally biased region" description="Polar residues" evidence="5">
    <location>
        <begin position="1"/>
        <end position="10"/>
    </location>
</feature>
<feature type="compositionally biased region" description="Basic residues" evidence="5">
    <location>
        <begin position="312"/>
        <end position="334"/>
    </location>
</feature>
<evidence type="ECO:0000256" key="1">
    <source>
        <dbReference type="ARBA" id="ARBA00004123"/>
    </source>
</evidence>
<dbReference type="SMART" id="SM00389">
    <property type="entry name" value="HOX"/>
    <property type="match status" value="1"/>
</dbReference>
<feature type="compositionally biased region" description="Polar residues" evidence="5">
    <location>
        <begin position="203"/>
        <end position="217"/>
    </location>
</feature>
<feature type="region of interest" description="Disordered" evidence="5">
    <location>
        <begin position="1"/>
        <end position="52"/>
    </location>
</feature>
<feature type="region of interest" description="Disordered" evidence="5">
    <location>
        <begin position="109"/>
        <end position="175"/>
    </location>
</feature>
<name>A0A7R8CPJ2_LEPSM</name>
<keyword evidence="3 4" id="KW-0371">Homeobox</keyword>
<dbReference type="GO" id="GO:0005634">
    <property type="term" value="C:nucleus"/>
    <property type="evidence" value="ECO:0007669"/>
    <property type="project" value="UniProtKB-SubCell"/>
</dbReference>
<feature type="compositionally biased region" description="Gly residues" evidence="5">
    <location>
        <begin position="109"/>
        <end position="118"/>
    </location>
</feature>
<dbReference type="AlphaFoldDB" id="A0A7R8CPJ2"/>
<dbReference type="InterPro" id="IPR009057">
    <property type="entry name" value="Homeodomain-like_sf"/>
</dbReference>
<dbReference type="SUPFAM" id="SSF46689">
    <property type="entry name" value="Homeodomain-like"/>
    <property type="match status" value="1"/>
</dbReference>
<keyword evidence="3 4" id="KW-0238">DNA-binding</keyword>
<keyword evidence="7" id="KW-1185">Reference proteome</keyword>
<dbReference type="InterPro" id="IPR001356">
    <property type="entry name" value="HD"/>
</dbReference>
<dbReference type="Gene3D" id="1.10.10.60">
    <property type="entry name" value="Homeodomain-like"/>
    <property type="match status" value="1"/>
</dbReference>
<reference evidence="6" key="1">
    <citation type="submission" date="2021-02" db="EMBL/GenBank/DDBJ databases">
        <authorList>
            <person name="Bekaert M."/>
        </authorList>
    </citation>
    <scope>NUCLEOTIDE SEQUENCE</scope>
    <source>
        <strain evidence="6">IoA-00</strain>
    </source>
</reference>
<evidence type="ECO:0000256" key="2">
    <source>
        <dbReference type="ARBA" id="ARBA00022473"/>
    </source>
</evidence>
<proteinExistence type="predicted"/>
<feature type="region of interest" description="Disordered" evidence="5">
    <location>
        <begin position="312"/>
        <end position="379"/>
    </location>
</feature>
<dbReference type="CDD" id="cd00086">
    <property type="entry name" value="homeodomain"/>
    <property type="match status" value="1"/>
</dbReference>
<dbReference type="Proteomes" id="UP000675881">
    <property type="component" value="Chromosome 3"/>
</dbReference>
<accession>A0A7R8CPJ2</accession>
<dbReference type="GO" id="GO:0030154">
    <property type="term" value="P:cell differentiation"/>
    <property type="evidence" value="ECO:0007669"/>
    <property type="project" value="TreeGrafter"/>
</dbReference>
<evidence type="ECO:0000256" key="4">
    <source>
        <dbReference type="RuleBase" id="RU000682"/>
    </source>
</evidence>
<dbReference type="GO" id="GO:0000978">
    <property type="term" value="F:RNA polymerase II cis-regulatory region sequence-specific DNA binding"/>
    <property type="evidence" value="ECO:0007669"/>
    <property type="project" value="TreeGrafter"/>
</dbReference>
<evidence type="ECO:0000256" key="3">
    <source>
        <dbReference type="PROSITE-ProRule" id="PRU00108"/>
    </source>
</evidence>
<dbReference type="GO" id="GO:0000981">
    <property type="term" value="F:DNA-binding transcription factor activity, RNA polymerase II-specific"/>
    <property type="evidence" value="ECO:0007669"/>
    <property type="project" value="TreeGrafter"/>
</dbReference>
<keyword evidence="3 4" id="KW-0539">Nucleus</keyword>
<feature type="compositionally biased region" description="Basic and acidic residues" evidence="5">
    <location>
        <begin position="19"/>
        <end position="28"/>
    </location>
</feature>
<organism evidence="6 7">
    <name type="scientific">Lepeophtheirus salmonis</name>
    <name type="common">Salmon louse</name>
    <name type="synonym">Caligus salmonis</name>
    <dbReference type="NCBI Taxonomy" id="72036"/>
    <lineage>
        <taxon>Eukaryota</taxon>
        <taxon>Metazoa</taxon>
        <taxon>Ecdysozoa</taxon>
        <taxon>Arthropoda</taxon>
        <taxon>Crustacea</taxon>
        <taxon>Multicrustacea</taxon>
        <taxon>Hexanauplia</taxon>
        <taxon>Copepoda</taxon>
        <taxon>Siphonostomatoida</taxon>
        <taxon>Caligidae</taxon>
        <taxon>Lepeophtheirus</taxon>
    </lineage>
</organism>
<dbReference type="PANTHER" id="PTHR24340:SF41">
    <property type="entry name" value="MUSCLE-SPECIFIC HOMEOBOX PROTEIN TINMAN-RELATED"/>
    <property type="match status" value="1"/>
</dbReference>
<dbReference type="PROSITE" id="PS50071">
    <property type="entry name" value="HOMEOBOX_2"/>
    <property type="match status" value="1"/>
</dbReference>
<dbReference type="EMBL" id="HG994582">
    <property type="protein sequence ID" value="CAF2886675.1"/>
    <property type="molecule type" value="Genomic_DNA"/>
</dbReference>
<sequence>MVDSDNYSNRPSEEELGLNDDRGGGARDPHHHHQETSDLSPKASDEATTTPFSVTDILTSPLSEESYRRNLDSSVVLGGSFLNYQHAHSNHLHTGGGYNLSGNGGSIGGTTGPLGNSGMGLPPNGPNNNLDQNSYHHHHNSSNSGFPSGYCPQTGSELPHAGYSDMRTSSSHPGWYHAPPTDSRFASEYFSSLMRNGAGNGPGSQLTEKPSSMQFPLSQRRKRRVLFTQAQVYELERRFKQQKYLSAPEREHLASLIHLTPTQLTPLRTLPRRVAVPVLVKDGKSLGHSDPESHSVESSHLGQAAPLNHHQLHHHLQQQIPHSHHHHHHVHHVHSGSGSSSHVPPPTPSSHHGQHPVKSEYGLSHPGGGGGVLLPAPSDDCQTHLPTLMHMGYSGATAAAVNNQRMQDSPAPSAYLGHGRVAW</sequence>
<dbReference type="OrthoDB" id="3137333at2759"/>
<protein>
    <submittedName>
        <fullName evidence="6">NKX2-1</fullName>
    </submittedName>
</protein>